<feature type="region of interest" description="Disordered" evidence="1">
    <location>
        <begin position="71"/>
        <end position="94"/>
    </location>
</feature>
<evidence type="ECO:0000313" key="3">
    <source>
        <dbReference type="Proteomes" id="UP000256964"/>
    </source>
</evidence>
<evidence type="ECO:0000256" key="1">
    <source>
        <dbReference type="SAM" id="MobiDB-lite"/>
    </source>
</evidence>
<gene>
    <name evidence="2" type="ORF">OH76DRAFT_361682</name>
</gene>
<dbReference type="AlphaFoldDB" id="A0A371DDZ4"/>
<dbReference type="Proteomes" id="UP000256964">
    <property type="component" value="Unassembled WGS sequence"/>
</dbReference>
<keyword evidence="3" id="KW-1185">Reference proteome</keyword>
<accession>A0A371DDZ4</accession>
<organism evidence="2 3">
    <name type="scientific">Lentinus brumalis</name>
    <dbReference type="NCBI Taxonomy" id="2498619"/>
    <lineage>
        <taxon>Eukaryota</taxon>
        <taxon>Fungi</taxon>
        <taxon>Dikarya</taxon>
        <taxon>Basidiomycota</taxon>
        <taxon>Agaricomycotina</taxon>
        <taxon>Agaricomycetes</taxon>
        <taxon>Polyporales</taxon>
        <taxon>Polyporaceae</taxon>
        <taxon>Lentinus</taxon>
    </lineage>
</organism>
<protein>
    <submittedName>
        <fullName evidence="2">Uncharacterized protein</fullName>
    </submittedName>
</protein>
<reference evidence="2 3" key="1">
    <citation type="journal article" date="2018" name="Biotechnol. Biofuels">
        <title>Integrative visual omics of the white-rot fungus Polyporus brumalis exposes the biotechnological potential of its oxidative enzymes for delignifying raw plant biomass.</title>
        <authorList>
            <person name="Miyauchi S."/>
            <person name="Rancon A."/>
            <person name="Drula E."/>
            <person name="Hage H."/>
            <person name="Chaduli D."/>
            <person name="Favel A."/>
            <person name="Grisel S."/>
            <person name="Henrissat B."/>
            <person name="Herpoel-Gimbert I."/>
            <person name="Ruiz-Duenas F.J."/>
            <person name="Chevret D."/>
            <person name="Hainaut M."/>
            <person name="Lin J."/>
            <person name="Wang M."/>
            <person name="Pangilinan J."/>
            <person name="Lipzen A."/>
            <person name="Lesage-Meessen L."/>
            <person name="Navarro D."/>
            <person name="Riley R."/>
            <person name="Grigoriev I.V."/>
            <person name="Zhou S."/>
            <person name="Raouche S."/>
            <person name="Rosso M.N."/>
        </authorList>
    </citation>
    <scope>NUCLEOTIDE SEQUENCE [LARGE SCALE GENOMIC DNA]</scope>
    <source>
        <strain evidence="2 3">BRFM 1820</strain>
    </source>
</reference>
<evidence type="ECO:0000313" key="2">
    <source>
        <dbReference type="EMBL" id="RDX50785.1"/>
    </source>
</evidence>
<sequence>MYVLSLTVLYIHISWRPWTSLNCSLPCTRRRLCTHAGTDTPQERKEEKKMNCTITPGILSARDQSVLSYRKRPAPNGATEPCRADPPTASWVPRLEPSPLPTRHLHSPFPALNRDPHANASQVIVLVLSGSIIKGESRMVIKECVYMCRARVAESK</sequence>
<dbReference type="EMBL" id="KZ857397">
    <property type="protein sequence ID" value="RDX50785.1"/>
    <property type="molecule type" value="Genomic_DNA"/>
</dbReference>
<name>A0A371DDZ4_9APHY</name>
<proteinExistence type="predicted"/>